<dbReference type="EMBL" id="JBHSNC010000038">
    <property type="protein sequence ID" value="MFC5530298.1"/>
    <property type="molecule type" value="Genomic_DNA"/>
</dbReference>
<evidence type="ECO:0000313" key="1">
    <source>
        <dbReference type="EMBL" id="MFC5530298.1"/>
    </source>
</evidence>
<proteinExistence type="predicted"/>
<dbReference type="RefSeq" id="WP_378112237.1">
    <property type="nucleotide sequence ID" value="NZ_JBHSNC010000038.1"/>
</dbReference>
<keyword evidence="2" id="KW-1185">Reference proteome</keyword>
<gene>
    <name evidence="1" type="ORF">ACFPQ4_12745</name>
</gene>
<dbReference type="Proteomes" id="UP001596108">
    <property type="component" value="Unassembled WGS sequence"/>
</dbReference>
<protein>
    <submittedName>
        <fullName evidence="1">Uncharacterized protein</fullName>
    </submittedName>
</protein>
<name>A0ABW0QZW7_9BACL</name>
<organism evidence="1 2">
    <name type="scientific">Cohnella yongneupensis</name>
    <dbReference type="NCBI Taxonomy" id="425006"/>
    <lineage>
        <taxon>Bacteria</taxon>
        <taxon>Bacillati</taxon>
        <taxon>Bacillota</taxon>
        <taxon>Bacilli</taxon>
        <taxon>Bacillales</taxon>
        <taxon>Paenibacillaceae</taxon>
        <taxon>Cohnella</taxon>
    </lineage>
</organism>
<sequence>MASPFYFNTKEELYRAAVLEPLGPTLELVKQMLTGPGSPLERVERLARLMLASFAREDAYLLLTQQVSRQKDRFKSMMS</sequence>
<dbReference type="Gene3D" id="1.10.357.10">
    <property type="entry name" value="Tetracycline Repressor, domain 2"/>
    <property type="match status" value="1"/>
</dbReference>
<comment type="caution">
    <text evidence="1">The sequence shown here is derived from an EMBL/GenBank/DDBJ whole genome shotgun (WGS) entry which is preliminary data.</text>
</comment>
<evidence type="ECO:0000313" key="2">
    <source>
        <dbReference type="Proteomes" id="UP001596108"/>
    </source>
</evidence>
<reference evidence="2" key="1">
    <citation type="journal article" date="2019" name="Int. J. Syst. Evol. Microbiol.">
        <title>The Global Catalogue of Microorganisms (GCM) 10K type strain sequencing project: providing services to taxonomists for standard genome sequencing and annotation.</title>
        <authorList>
            <consortium name="The Broad Institute Genomics Platform"/>
            <consortium name="The Broad Institute Genome Sequencing Center for Infectious Disease"/>
            <person name="Wu L."/>
            <person name="Ma J."/>
        </authorList>
    </citation>
    <scope>NUCLEOTIDE SEQUENCE [LARGE SCALE GENOMIC DNA]</scope>
    <source>
        <strain evidence="2">CGMCC 1.18578</strain>
    </source>
</reference>
<accession>A0ABW0QZW7</accession>